<dbReference type="Proteomes" id="UP000039865">
    <property type="component" value="Unassembled WGS sequence"/>
</dbReference>
<proteinExistence type="predicted"/>
<evidence type="ECO:0000313" key="1">
    <source>
        <dbReference type="EMBL" id="CDW87123.1"/>
    </source>
</evidence>
<name>A0A078B1J2_STYLE</name>
<dbReference type="AlphaFoldDB" id="A0A078B1J2"/>
<evidence type="ECO:0000313" key="2">
    <source>
        <dbReference type="Proteomes" id="UP000039865"/>
    </source>
</evidence>
<accession>A0A078B1J2</accession>
<organism evidence="1 2">
    <name type="scientific">Stylonychia lemnae</name>
    <name type="common">Ciliate</name>
    <dbReference type="NCBI Taxonomy" id="5949"/>
    <lineage>
        <taxon>Eukaryota</taxon>
        <taxon>Sar</taxon>
        <taxon>Alveolata</taxon>
        <taxon>Ciliophora</taxon>
        <taxon>Intramacronucleata</taxon>
        <taxon>Spirotrichea</taxon>
        <taxon>Stichotrichia</taxon>
        <taxon>Sporadotrichida</taxon>
        <taxon>Oxytrichidae</taxon>
        <taxon>Stylonychinae</taxon>
        <taxon>Stylonychia</taxon>
    </lineage>
</organism>
<reference evidence="1 2" key="1">
    <citation type="submission" date="2014-06" db="EMBL/GenBank/DDBJ databases">
        <authorList>
            <person name="Swart Estienne"/>
        </authorList>
    </citation>
    <scope>NUCLEOTIDE SEQUENCE [LARGE SCALE GENOMIC DNA]</scope>
    <source>
        <strain evidence="1 2">130c</strain>
    </source>
</reference>
<sequence>MNYLLQQDTSNALEQTVCPSQKNDYQKVKQTDQIIIECVHFLASVRSLSDLRFIIQVIANDTKVRKASGVAYQLSQCIYSKTKNTSNIVNPSPTIIINRTIYYQ</sequence>
<dbReference type="InParanoid" id="A0A078B1J2"/>
<keyword evidence="2" id="KW-1185">Reference proteome</keyword>
<protein>
    <submittedName>
        <fullName evidence="1">Uncharacterized protein</fullName>
    </submittedName>
</protein>
<gene>
    <name evidence="1" type="primary">Contig18654.g19817</name>
    <name evidence="1" type="ORF">STYLEM_16225</name>
</gene>
<dbReference type="EMBL" id="CCKQ01015302">
    <property type="protein sequence ID" value="CDW87123.1"/>
    <property type="molecule type" value="Genomic_DNA"/>
</dbReference>